<gene>
    <name evidence="1" type="ORF">ACFOM8_20565</name>
</gene>
<dbReference type="InterPro" id="IPR036777">
    <property type="entry name" value="Channel_Tsx-like_sf"/>
</dbReference>
<accession>A0ABV7U9Z6</accession>
<evidence type="ECO:0000313" key="1">
    <source>
        <dbReference type="EMBL" id="MFC3631820.1"/>
    </source>
</evidence>
<organism evidence="1 2">
    <name type="scientific">Paracoccus angustae</name>
    <dbReference type="NCBI Taxonomy" id="1671480"/>
    <lineage>
        <taxon>Bacteria</taxon>
        <taxon>Pseudomonadati</taxon>
        <taxon>Pseudomonadota</taxon>
        <taxon>Alphaproteobacteria</taxon>
        <taxon>Rhodobacterales</taxon>
        <taxon>Paracoccaceae</taxon>
        <taxon>Paracoccus</taxon>
    </lineage>
</organism>
<name>A0ABV7U9Z6_9RHOB</name>
<dbReference type="Gene3D" id="2.40.230.20">
    <property type="entry name" value="Nucleoside-specific channel-forming protein, Tsx-like"/>
    <property type="match status" value="1"/>
</dbReference>
<proteinExistence type="predicted"/>
<keyword evidence="2" id="KW-1185">Reference proteome</keyword>
<dbReference type="RefSeq" id="WP_377764211.1">
    <property type="nucleotide sequence ID" value="NZ_JBHRXY010000045.1"/>
</dbReference>
<dbReference type="SUPFAM" id="SSF111364">
    <property type="entry name" value="Tsx-like channel"/>
    <property type="match status" value="1"/>
</dbReference>
<dbReference type="Proteomes" id="UP001595539">
    <property type="component" value="Unassembled WGS sequence"/>
</dbReference>
<evidence type="ECO:0000313" key="2">
    <source>
        <dbReference type="Proteomes" id="UP001595539"/>
    </source>
</evidence>
<sequence>MTVQNITKAEKPAPTGGRLMSKYRRIPASMLAMGLGIVGHGVQAEVLFSGGEVQLHYGDGFHLGANGLDSTTRTTLTFEQYTLFDWGDLFYFVDLNKDHQGAGSDNNHYAEAWLHLSGKTMGLTFPEGSFVKDVGPDLGINHGEDFLVVAPGVRADLNVSGFSVFTAGAYVYKNVDDPFDRDLDTTYQITFVWDYPFMIGNENLSIRGFADFIGEQGDGFESQIVFSPQLRWDVGKEGGAILGLEYTYYKNKYGVNNVDDNSVSAFAALKF</sequence>
<dbReference type="Pfam" id="PF16412">
    <property type="entry name" value="DUF5020"/>
    <property type="match status" value="1"/>
</dbReference>
<dbReference type="EMBL" id="JBHRXY010000045">
    <property type="protein sequence ID" value="MFC3631820.1"/>
    <property type="molecule type" value="Genomic_DNA"/>
</dbReference>
<reference evidence="2" key="1">
    <citation type="journal article" date="2019" name="Int. J. Syst. Evol. Microbiol.">
        <title>The Global Catalogue of Microorganisms (GCM) 10K type strain sequencing project: providing services to taxonomists for standard genome sequencing and annotation.</title>
        <authorList>
            <consortium name="The Broad Institute Genomics Platform"/>
            <consortium name="The Broad Institute Genome Sequencing Center for Infectious Disease"/>
            <person name="Wu L."/>
            <person name="Ma J."/>
        </authorList>
    </citation>
    <scope>NUCLEOTIDE SEQUENCE [LARGE SCALE GENOMIC DNA]</scope>
    <source>
        <strain evidence="2">KCTC 42473</strain>
    </source>
</reference>
<comment type="caution">
    <text evidence="1">The sequence shown here is derived from an EMBL/GenBank/DDBJ whole genome shotgun (WGS) entry which is preliminary data.</text>
</comment>
<protein>
    <submittedName>
        <fullName evidence="1">DUF5020 family protein</fullName>
    </submittedName>
</protein>